<evidence type="ECO:0000313" key="2">
    <source>
        <dbReference type="EMBL" id="CAG6392357.1"/>
    </source>
</evidence>
<reference evidence="2" key="1">
    <citation type="submission" date="2021-05" db="EMBL/GenBank/DDBJ databases">
        <authorList>
            <person name="Arsene-Ploetze F."/>
        </authorList>
    </citation>
    <scope>NUCLEOTIDE SEQUENCE</scope>
    <source>
        <strain evidence="2">DSM 42138</strain>
    </source>
</reference>
<comment type="caution">
    <text evidence="2">The sequence shown here is derived from an EMBL/GenBank/DDBJ whole genome shotgun (WGS) entry which is preliminary data.</text>
</comment>
<proteinExistence type="predicted"/>
<accession>A0A9W4E3Z4</accession>
<protein>
    <submittedName>
        <fullName evidence="2">Uncharacterized protein</fullName>
    </submittedName>
</protein>
<keyword evidence="3" id="KW-1185">Reference proteome</keyword>
<evidence type="ECO:0000256" key="1">
    <source>
        <dbReference type="SAM" id="MobiDB-lite"/>
    </source>
</evidence>
<gene>
    <name evidence="2" type="ORF">SCOCK_160139</name>
</gene>
<evidence type="ECO:0000313" key="3">
    <source>
        <dbReference type="Proteomes" id="UP001152519"/>
    </source>
</evidence>
<feature type="compositionally biased region" description="Basic and acidic residues" evidence="1">
    <location>
        <begin position="42"/>
        <end position="65"/>
    </location>
</feature>
<organism evidence="2 3">
    <name type="scientific">Actinacidiphila cocklensis</name>
    <dbReference type="NCBI Taxonomy" id="887465"/>
    <lineage>
        <taxon>Bacteria</taxon>
        <taxon>Bacillati</taxon>
        <taxon>Actinomycetota</taxon>
        <taxon>Actinomycetes</taxon>
        <taxon>Kitasatosporales</taxon>
        <taxon>Streptomycetaceae</taxon>
        <taxon>Actinacidiphila</taxon>
    </lineage>
</organism>
<feature type="region of interest" description="Disordered" evidence="1">
    <location>
        <begin position="1"/>
        <end position="65"/>
    </location>
</feature>
<sequence length="65" mass="7367">MQIPRILWDQIAGTKSPRSKSIRESQSLHHRLSPYVAGQTPHEADPEAHFTEVRDGVVKHSPERA</sequence>
<name>A0A9W4E3Z4_9ACTN</name>
<dbReference type="EMBL" id="CAJSLV010000044">
    <property type="protein sequence ID" value="CAG6392357.1"/>
    <property type="molecule type" value="Genomic_DNA"/>
</dbReference>
<dbReference type="AlphaFoldDB" id="A0A9W4E3Z4"/>
<dbReference type="Proteomes" id="UP001152519">
    <property type="component" value="Unassembled WGS sequence"/>
</dbReference>